<evidence type="ECO:0000256" key="1">
    <source>
        <dbReference type="ARBA" id="ARBA00006227"/>
    </source>
</evidence>
<dbReference type="GO" id="GO:0017148">
    <property type="term" value="P:negative regulation of translation"/>
    <property type="evidence" value="ECO:0007669"/>
    <property type="project" value="TreeGrafter"/>
</dbReference>
<dbReference type="Proteomes" id="UP000000442">
    <property type="component" value="Chromosome"/>
</dbReference>
<dbReference type="HAMAP" id="MF_01366">
    <property type="entry name" value="Ribosomal_uL13"/>
    <property type="match status" value="1"/>
</dbReference>
<keyword evidence="10" id="KW-1185">Reference proteome</keyword>
<dbReference type="KEGG" id="dat:HRM2_30470"/>
<comment type="subunit">
    <text evidence="2 6">Part of the 50S ribosomal subunit.</text>
</comment>
<dbReference type="InterPro" id="IPR005823">
    <property type="entry name" value="Ribosomal_uL13_bac-type"/>
</dbReference>
<dbReference type="InterPro" id="IPR005822">
    <property type="entry name" value="Ribosomal_uL13"/>
</dbReference>
<evidence type="ECO:0000256" key="8">
    <source>
        <dbReference type="RuleBase" id="RU003878"/>
    </source>
</evidence>
<dbReference type="EMBL" id="CP001087">
    <property type="protein sequence ID" value="ACN16130.1"/>
    <property type="molecule type" value="Genomic_DNA"/>
</dbReference>
<keyword evidence="3 6" id="KW-0689">Ribosomal protein</keyword>
<dbReference type="InterPro" id="IPR036899">
    <property type="entry name" value="Ribosomal_uL13_sf"/>
</dbReference>
<evidence type="ECO:0000256" key="4">
    <source>
        <dbReference type="ARBA" id="ARBA00023274"/>
    </source>
</evidence>
<evidence type="ECO:0000256" key="7">
    <source>
        <dbReference type="RuleBase" id="RU003877"/>
    </source>
</evidence>
<dbReference type="PANTHER" id="PTHR11545">
    <property type="entry name" value="RIBOSOMAL PROTEIN L13"/>
    <property type="match status" value="1"/>
</dbReference>
<dbReference type="AlphaFoldDB" id="C0QKP0"/>
<keyword evidence="4 6" id="KW-0687">Ribonucleoprotein</keyword>
<dbReference type="GO" id="GO:0003735">
    <property type="term" value="F:structural constituent of ribosome"/>
    <property type="evidence" value="ECO:0007669"/>
    <property type="project" value="InterPro"/>
</dbReference>
<dbReference type="HOGENOM" id="CLU_082184_2_2_7"/>
<protein>
    <recommendedName>
        <fullName evidence="5 6">Large ribosomal subunit protein uL13</fullName>
    </recommendedName>
</protein>
<dbReference type="eggNOG" id="COG0102">
    <property type="taxonomic scope" value="Bacteria"/>
</dbReference>
<evidence type="ECO:0000256" key="3">
    <source>
        <dbReference type="ARBA" id="ARBA00022980"/>
    </source>
</evidence>
<organism evidence="9 10">
    <name type="scientific">Desulforapulum autotrophicum (strain ATCC 43914 / DSM 3382 / VKM B-1955 / HRM2)</name>
    <name type="common">Desulfobacterium autotrophicum</name>
    <dbReference type="NCBI Taxonomy" id="177437"/>
    <lineage>
        <taxon>Bacteria</taxon>
        <taxon>Pseudomonadati</taxon>
        <taxon>Thermodesulfobacteriota</taxon>
        <taxon>Desulfobacteria</taxon>
        <taxon>Desulfobacterales</taxon>
        <taxon>Desulfobacteraceae</taxon>
        <taxon>Desulforapulum</taxon>
    </lineage>
</organism>
<dbReference type="PANTHER" id="PTHR11545:SF2">
    <property type="entry name" value="LARGE RIBOSOMAL SUBUNIT PROTEIN UL13M"/>
    <property type="match status" value="1"/>
</dbReference>
<dbReference type="GO" id="GO:0003729">
    <property type="term" value="F:mRNA binding"/>
    <property type="evidence" value="ECO:0007669"/>
    <property type="project" value="UniProtKB-ARBA"/>
</dbReference>
<comment type="function">
    <text evidence="6 8">This protein is one of the early assembly proteins of the 50S ribosomal subunit, although it is not seen to bind rRNA by itself. It is important during the early stages of 50S assembly.</text>
</comment>
<proteinExistence type="inferred from homology"/>
<comment type="similarity">
    <text evidence="1 6 7">Belongs to the universal ribosomal protein uL13 family.</text>
</comment>
<dbReference type="FunFam" id="3.90.1180.10:FF:000001">
    <property type="entry name" value="50S ribosomal protein L13"/>
    <property type="match status" value="1"/>
</dbReference>
<gene>
    <name evidence="6 8 9" type="primary">rplM</name>
    <name evidence="9" type="ordered locus">HRM2_30470</name>
</gene>
<dbReference type="PROSITE" id="PS00783">
    <property type="entry name" value="RIBOSOMAL_L13"/>
    <property type="match status" value="1"/>
</dbReference>
<dbReference type="SUPFAM" id="SSF52161">
    <property type="entry name" value="Ribosomal protein L13"/>
    <property type="match status" value="1"/>
</dbReference>
<reference evidence="9 10" key="1">
    <citation type="journal article" date="2009" name="Environ. Microbiol.">
        <title>Genome sequence of Desulfobacterium autotrophicum HRM2, a marine sulfate reducer oxidizing organic carbon completely to carbon dioxide.</title>
        <authorList>
            <person name="Strittmatter A.W."/>
            <person name="Liesegang H."/>
            <person name="Rabus R."/>
            <person name="Decker I."/>
            <person name="Amann J."/>
            <person name="Andres S."/>
            <person name="Henne A."/>
            <person name="Fricke W.F."/>
            <person name="Martinez-Arias R."/>
            <person name="Bartels D."/>
            <person name="Goesmann A."/>
            <person name="Krause L."/>
            <person name="Puehler A."/>
            <person name="Klenk H.P."/>
            <person name="Richter M."/>
            <person name="Schuler M."/>
            <person name="Gloeckner F.O."/>
            <person name="Meyerdierks A."/>
            <person name="Gottschalk G."/>
            <person name="Amann R."/>
        </authorList>
    </citation>
    <scope>NUCLEOTIDE SEQUENCE [LARGE SCALE GENOMIC DNA]</scope>
    <source>
        <strain evidence="10">ATCC 43914 / DSM 3382 / HRM2</strain>
    </source>
</reference>
<dbReference type="STRING" id="177437.HRM2_30470"/>
<dbReference type="Gene3D" id="3.90.1180.10">
    <property type="entry name" value="Ribosomal protein L13"/>
    <property type="match status" value="1"/>
</dbReference>
<dbReference type="CDD" id="cd00392">
    <property type="entry name" value="Ribosomal_L13"/>
    <property type="match status" value="1"/>
</dbReference>
<dbReference type="RefSeq" id="WP_015904892.1">
    <property type="nucleotide sequence ID" value="NC_012108.1"/>
</dbReference>
<evidence type="ECO:0000256" key="6">
    <source>
        <dbReference type="HAMAP-Rule" id="MF_01366"/>
    </source>
</evidence>
<dbReference type="GO" id="GO:0022625">
    <property type="term" value="C:cytosolic large ribosomal subunit"/>
    <property type="evidence" value="ECO:0007669"/>
    <property type="project" value="TreeGrafter"/>
</dbReference>
<dbReference type="PIRSF" id="PIRSF002181">
    <property type="entry name" value="Ribosomal_L13"/>
    <property type="match status" value="1"/>
</dbReference>
<evidence type="ECO:0000256" key="2">
    <source>
        <dbReference type="ARBA" id="ARBA00011838"/>
    </source>
</evidence>
<evidence type="ECO:0000313" key="10">
    <source>
        <dbReference type="Proteomes" id="UP000000442"/>
    </source>
</evidence>
<accession>C0QKP0</accession>
<sequence length="144" mass="16544">MKKYTYSAKRSDNQENWCVVDAKDKVLGRIASEVAARIRGKYNPLYTPHTDTGDWVIVVNADKVRLTGNKWDQKTYYRHSGYTGSLKSITAKELLVKQPEELVRRAVRGMLPKNRLGRKLNNKLYVYAGEEHPHAAQQPKTLEI</sequence>
<dbReference type="OrthoDB" id="9801330at2"/>
<evidence type="ECO:0000256" key="5">
    <source>
        <dbReference type="ARBA" id="ARBA00035201"/>
    </source>
</evidence>
<dbReference type="GO" id="GO:0006412">
    <property type="term" value="P:translation"/>
    <property type="evidence" value="ECO:0007669"/>
    <property type="project" value="UniProtKB-UniRule"/>
</dbReference>
<evidence type="ECO:0000313" key="9">
    <source>
        <dbReference type="EMBL" id="ACN16130.1"/>
    </source>
</evidence>
<dbReference type="NCBIfam" id="TIGR01066">
    <property type="entry name" value="rplM_bact"/>
    <property type="match status" value="1"/>
</dbReference>
<name>C0QKP0_DESAH</name>
<dbReference type="InterPro" id="IPR023563">
    <property type="entry name" value="Ribosomal_uL13_CS"/>
</dbReference>
<dbReference type="Pfam" id="PF00572">
    <property type="entry name" value="Ribosomal_L13"/>
    <property type="match status" value="1"/>
</dbReference>